<proteinExistence type="predicted"/>
<evidence type="ECO:0000313" key="1">
    <source>
        <dbReference type="EMBL" id="QDS89675.1"/>
    </source>
</evidence>
<dbReference type="AlphaFoldDB" id="A0A517M474"/>
<name>A0A517M474_9BACT</name>
<dbReference type="KEGG" id="ruv:EC9_38750"/>
<dbReference type="SUPFAM" id="SSF158997">
    <property type="entry name" value="Trm112p-like"/>
    <property type="match status" value="1"/>
</dbReference>
<reference evidence="1 2" key="1">
    <citation type="submission" date="2019-02" db="EMBL/GenBank/DDBJ databases">
        <title>Deep-cultivation of Planctomycetes and their phenomic and genomic characterization uncovers novel biology.</title>
        <authorList>
            <person name="Wiegand S."/>
            <person name="Jogler M."/>
            <person name="Boedeker C."/>
            <person name="Pinto D."/>
            <person name="Vollmers J."/>
            <person name="Rivas-Marin E."/>
            <person name="Kohn T."/>
            <person name="Peeters S.H."/>
            <person name="Heuer A."/>
            <person name="Rast P."/>
            <person name="Oberbeckmann S."/>
            <person name="Bunk B."/>
            <person name="Jeske O."/>
            <person name="Meyerdierks A."/>
            <person name="Storesund J.E."/>
            <person name="Kallscheuer N."/>
            <person name="Luecker S."/>
            <person name="Lage O.M."/>
            <person name="Pohl T."/>
            <person name="Merkel B.J."/>
            <person name="Hornburger P."/>
            <person name="Mueller R.-W."/>
            <person name="Bruemmer F."/>
            <person name="Labrenz M."/>
            <person name="Spormann A.M."/>
            <person name="Op den Camp H."/>
            <person name="Overmann J."/>
            <person name="Amann R."/>
            <person name="Jetten M.S.M."/>
            <person name="Mascher T."/>
            <person name="Medema M.H."/>
            <person name="Devos D.P."/>
            <person name="Kaster A.-K."/>
            <person name="Ovreas L."/>
            <person name="Rohde M."/>
            <person name="Galperin M.Y."/>
            <person name="Jogler C."/>
        </authorList>
    </citation>
    <scope>NUCLEOTIDE SEQUENCE [LARGE SCALE GENOMIC DNA]</scope>
    <source>
        <strain evidence="1 2">EC9</strain>
    </source>
</reference>
<dbReference type="Proteomes" id="UP000319557">
    <property type="component" value="Chromosome"/>
</dbReference>
<sequence>MGKEKFRFYNRSVAADFASRQIVTIHHRCRSLRLPIDLGSCCRRLPKSCFAQLNTPELRDIRACFSYNRSNRGAFESLYGTPAVIDPSLFEYIRCPVTQSTLAVAADELIQQINQRVSAGEARNRIDRPVQRPLESGLINADGTLIYPVWADIPTLIPDEAIPIAAASAGAETTETDASV</sequence>
<protein>
    <submittedName>
        <fullName evidence="1">Uncharacterized protein</fullName>
    </submittedName>
</protein>
<accession>A0A517M474</accession>
<dbReference type="EMBL" id="CP036261">
    <property type="protein sequence ID" value="QDS89675.1"/>
    <property type="molecule type" value="Genomic_DNA"/>
</dbReference>
<evidence type="ECO:0000313" key="2">
    <source>
        <dbReference type="Proteomes" id="UP000319557"/>
    </source>
</evidence>
<dbReference type="Gene3D" id="2.20.25.10">
    <property type="match status" value="1"/>
</dbReference>
<gene>
    <name evidence="1" type="ORF">EC9_38750</name>
</gene>
<keyword evidence="2" id="KW-1185">Reference proteome</keyword>
<organism evidence="1 2">
    <name type="scientific">Rosistilla ulvae</name>
    <dbReference type="NCBI Taxonomy" id="1930277"/>
    <lineage>
        <taxon>Bacteria</taxon>
        <taxon>Pseudomonadati</taxon>
        <taxon>Planctomycetota</taxon>
        <taxon>Planctomycetia</taxon>
        <taxon>Pirellulales</taxon>
        <taxon>Pirellulaceae</taxon>
        <taxon>Rosistilla</taxon>
    </lineage>
</organism>